<keyword evidence="2" id="KW-1185">Reference proteome</keyword>
<sequence>MTTEAERLQKLKEQYLKNPHDFLEKVTELENQLKKQEDTIWVTIGEDGITGVIEPLKEWNKTTPYQLDDKDYWVTKNGLVPKNETSAFEYMNTMYQTLDKEDMIS</sequence>
<protein>
    <submittedName>
        <fullName evidence="1">Uncharacterized protein</fullName>
    </submittedName>
</protein>
<evidence type="ECO:0000313" key="2">
    <source>
        <dbReference type="Proteomes" id="UP000198556"/>
    </source>
</evidence>
<dbReference type="STRING" id="137733.SAMN05421767_1582"/>
<dbReference type="AlphaFoldDB" id="A0A1H9PG96"/>
<accession>A0A1H9PG96</accession>
<reference evidence="1 2" key="1">
    <citation type="submission" date="2016-10" db="EMBL/GenBank/DDBJ databases">
        <authorList>
            <person name="de Groot N.N."/>
        </authorList>
    </citation>
    <scope>NUCLEOTIDE SEQUENCE [LARGE SCALE GENOMIC DNA]</scope>
    <source>
        <strain evidence="1 2">DSM 15827</strain>
    </source>
</reference>
<dbReference type="EMBL" id="FOGF01000058">
    <property type="protein sequence ID" value="SER47177.1"/>
    <property type="molecule type" value="Genomic_DNA"/>
</dbReference>
<dbReference type="Proteomes" id="UP000198556">
    <property type="component" value="Unassembled WGS sequence"/>
</dbReference>
<organism evidence="1 2">
    <name type="scientific">Granulicatella balaenopterae</name>
    <dbReference type="NCBI Taxonomy" id="137733"/>
    <lineage>
        <taxon>Bacteria</taxon>
        <taxon>Bacillati</taxon>
        <taxon>Bacillota</taxon>
        <taxon>Bacilli</taxon>
        <taxon>Lactobacillales</taxon>
        <taxon>Carnobacteriaceae</taxon>
        <taxon>Granulicatella</taxon>
    </lineage>
</organism>
<evidence type="ECO:0000313" key="1">
    <source>
        <dbReference type="EMBL" id="SER47177.1"/>
    </source>
</evidence>
<gene>
    <name evidence="1" type="ORF">SAMN05421767_1582</name>
</gene>
<dbReference type="RefSeq" id="WP_089747970.1">
    <property type="nucleotide sequence ID" value="NZ_FOGF01000058.1"/>
</dbReference>
<proteinExistence type="predicted"/>
<name>A0A1H9PG96_9LACT</name>